<dbReference type="AlphaFoldDB" id="F5XE86"/>
<dbReference type="PRINTS" id="PR00111">
    <property type="entry name" value="ABHYDROLASE"/>
</dbReference>
<dbReference type="GO" id="GO:0016787">
    <property type="term" value="F:hydrolase activity"/>
    <property type="evidence" value="ECO:0007669"/>
    <property type="project" value="UniProtKB-KW"/>
</dbReference>
<evidence type="ECO:0000256" key="1">
    <source>
        <dbReference type="SAM" id="Phobius"/>
    </source>
</evidence>
<keyword evidence="1" id="KW-1133">Transmembrane helix</keyword>
<name>F5XE86_MICPN</name>
<dbReference type="PANTHER" id="PTHR43798:SF33">
    <property type="entry name" value="HYDROLASE, PUTATIVE (AFU_ORTHOLOGUE AFUA_2G14860)-RELATED"/>
    <property type="match status" value="1"/>
</dbReference>
<dbReference type="SUPFAM" id="SSF53474">
    <property type="entry name" value="alpha/beta-Hydrolases"/>
    <property type="match status" value="1"/>
</dbReference>
<evidence type="ECO:0000259" key="2">
    <source>
        <dbReference type="Pfam" id="PF00561"/>
    </source>
</evidence>
<keyword evidence="4" id="KW-1185">Reference proteome</keyword>
<dbReference type="Gene3D" id="3.40.50.1820">
    <property type="entry name" value="alpha/beta hydrolase"/>
    <property type="match status" value="1"/>
</dbReference>
<dbReference type="PANTHER" id="PTHR43798">
    <property type="entry name" value="MONOACYLGLYCEROL LIPASE"/>
    <property type="match status" value="1"/>
</dbReference>
<keyword evidence="1" id="KW-0472">Membrane</keyword>
<dbReference type="EMBL" id="AP012204">
    <property type="protein sequence ID" value="BAK37634.1"/>
    <property type="molecule type" value="Genomic_DNA"/>
</dbReference>
<dbReference type="KEGG" id="mph:MLP_46200"/>
<dbReference type="Proteomes" id="UP000007947">
    <property type="component" value="Chromosome"/>
</dbReference>
<dbReference type="Pfam" id="PF00561">
    <property type="entry name" value="Abhydrolase_1"/>
    <property type="match status" value="1"/>
</dbReference>
<dbReference type="InterPro" id="IPR029058">
    <property type="entry name" value="AB_hydrolase_fold"/>
</dbReference>
<proteinExistence type="predicted"/>
<evidence type="ECO:0000313" key="4">
    <source>
        <dbReference type="Proteomes" id="UP000007947"/>
    </source>
</evidence>
<dbReference type="eggNOG" id="COG0596">
    <property type="taxonomic scope" value="Bacteria"/>
</dbReference>
<organism evidence="3 4">
    <name type="scientific">Microlunatus phosphovorus (strain ATCC 700054 / DSM 10555 / JCM 9379 / NBRC 101784 / NCIMB 13414 / VKM Ac-1990 / NM-1)</name>
    <dbReference type="NCBI Taxonomy" id="1032480"/>
    <lineage>
        <taxon>Bacteria</taxon>
        <taxon>Bacillati</taxon>
        <taxon>Actinomycetota</taxon>
        <taxon>Actinomycetes</taxon>
        <taxon>Propionibacteriales</taxon>
        <taxon>Propionibacteriaceae</taxon>
        <taxon>Microlunatus</taxon>
    </lineage>
</organism>
<protein>
    <submittedName>
        <fullName evidence="3">Putative hydrolase</fullName>
    </submittedName>
</protein>
<reference evidence="3 4" key="1">
    <citation type="submission" date="2011-05" db="EMBL/GenBank/DDBJ databases">
        <title>Whole genome sequence of Microlunatus phosphovorus NM-1.</title>
        <authorList>
            <person name="Hosoyama A."/>
            <person name="Sasaki K."/>
            <person name="Harada T."/>
            <person name="Igarashi R."/>
            <person name="Kawakoshi A."/>
            <person name="Sasagawa M."/>
            <person name="Fukada J."/>
            <person name="Nakamura S."/>
            <person name="Katano Y."/>
            <person name="Hanada S."/>
            <person name="Kamagata Y."/>
            <person name="Nakamura N."/>
            <person name="Yamazaki S."/>
            <person name="Fujita N."/>
        </authorList>
    </citation>
    <scope>NUCLEOTIDE SEQUENCE [LARGE SCALE GENOMIC DNA]</scope>
    <source>
        <strain evidence="4">ATCC 700054 / DSM 10555 / JCM 9379 / NBRC 101784 / NCIMB 13414 / VKM Ac-1990 / NM-1</strain>
    </source>
</reference>
<accession>F5XE86</accession>
<dbReference type="GO" id="GO:0016020">
    <property type="term" value="C:membrane"/>
    <property type="evidence" value="ECO:0007669"/>
    <property type="project" value="TreeGrafter"/>
</dbReference>
<feature type="transmembrane region" description="Helical" evidence="1">
    <location>
        <begin position="21"/>
        <end position="40"/>
    </location>
</feature>
<dbReference type="InterPro" id="IPR050266">
    <property type="entry name" value="AB_hydrolase_sf"/>
</dbReference>
<keyword evidence="3" id="KW-0378">Hydrolase</keyword>
<feature type="domain" description="AB hydrolase-1" evidence="2">
    <location>
        <begin position="99"/>
        <end position="197"/>
    </location>
</feature>
<keyword evidence="1" id="KW-0812">Transmembrane</keyword>
<sequence>MDVNSSGRTETPSRWRRVLQWFVRGLVGALAVIGLLSLVLSRPTVGQFRTPEGKRSYATAYAAALATMPTPTQTVDVPTDYGTVRAYVWRQPRAADRTPVLLLPGRTSGVPMWSENLPAIAAKRTVIAVDALGDAGLSIQTVPMTAPEDQAVWIDQVVAELAPGGVHVLGHSFGGATAATYARLHPEHVRSLALLEPVFTFGYPSARMMGWAMLGSLPFLPASLRERALTEIGGGESADPADPVARMITAGADHYSAELPTPKVLTDDQLAHLTLPTYVAIADHDSLAGGEKAAERAAGLPNGTVRVWPNTTHSLPMQVSKQLSAELDQFWGR</sequence>
<gene>
    <name evidence="3" type="ordered locus">MLP_46200</name>
</gene>
<evidence type="ECO:0000313" key="3">
    <source>
        <dbReference type="EMBL" id="BAK37634.1"/>
    </source>
</evidence>
<dbReference type="HOGENOM" id="CLU_020336_27_3_11"/>
<dbReference type="InterPro" id="IPR000073">
    <property type="entry name" value="AB_hydrolase_1"/>
</dbReference>
<dbReference type="STRING" id="1032480.MLP_46200"/>